<dbReference type="EMBL" id="QZWZ01000001">
    <property type="protein sequence ID" value="RJT42311.1"/>
    <property type="molecule type" value="Genomic_DNA"/>
</dbReference>
<name>A0A3A5L1W1_9HYPH</name>
<organism evidence="1 2">
    <name type="scientific">Mesorhizobium waimense</name>
    <dbReference type="NCBI Taxonomy" id="1300307"/>
    <lineage>
        <taxon>Bacteria</taxon>
        <taxon>Pseudomonadati</taxon>
        <taxon>Pseudomonadota</taxon>
        <taxon>Alphaproteobacteria</taxon>
        <taxon>Hyphomicrobiales</taxon>
        <taxon>Phyllobacteriaceae</taxon>
        <taxon>Mesorhizobium</taxon>
    </lineage>
</organism>
<dbReference type="AlphaFoldDB" id="A0A3A5L1W1"/>
<reference evidence="1 2" key="1">
    <citation type="submission" date="2018-09" db="EMBL/GenBank/DDBJ databases">
        <title>Mesorhizobium carmichaelinearum sp. nov. isolated from Carmichaelinea spp. root nodules in New Zealand.</title>
        <authorList>
            <person name="De Meyer S.E."/>
        </authorList>
    </citation>
    <scope>NUCLEOTIDE SEQUENCE [LARGE SCALE GENOMIC DNA]</scope>
    <source>
        <strain evidence="1 2">ICMP19557</strain>
    </source>
</reference>
<evidence type="ECO:0000313" key="2">
    <source>
        <dbReference type="Proteomes" id="UP000272706"/>
    </source>
</evidence>
<protein>
    <recommendedName>
        <fullName evidence="3">Serine protease</fullName>
    </recommendedName>
</protein>
<dbReference type="RefSeq" id="WP_120011666.1">
    <property type="nucleotide sequence ID" value="NZ_QZWZ01000001.1"/>
</dbReference>
<sequence>MAIKTIDEITREYLDEAAQAALAKFRDAVRPIYGVTDKGTPDQIGTALLLELPEGRFLLTAAHVIDANSETSLYLGADQFKLLQFEALVTTAPDGQACKGPC</sequence>
<dbReference type="OrthoDB" id="8478205at2"/>
<evidence type="ECO:0000313" key="1">
    <source>
        <dbReference type="EMBL" id="RJT42311.1"/>
    </source>
</evidence>
<evidence type="ECO:0008006" key="3">
    <source>
        <dbReference type="Google" id="ProtNLM"/>
    </source>
</evidence>
<accession>A0A3A5L1W1</accession>
<proteinExistence type="predicted"/>
<comment type="caution">
    <text evidence="1">The sequence shown here is derived from an EMBL/GenBank/DDBJ whole genome shotgun (WGS) entry which is preliminary data.</text>
</comment>
<gene>
    <name evidence="1" type="ORF">D3227_00020</name>
</gene>
<dbReference type="Proteomes" id="UP000272706">
    <property type="component" value="Unassembled WGS sequence"/>
</dbReference>
<keyword evidence="2" id="KW-1185">Reference proteome</keyword>